<evidence type="ECO:0000256" key="1">
    <source>
        <dbReference type="SAM" id="MobiDB-lite"/>
    </source>
</evidence>
<name>A0A3A5MAQ2_9MICC</name>
<keyword evidence="3" id="KW-1185">Reference proteome</keyword>
<dbReference type="EMBL" id="QZVT01000010">
    <property type="protein sequence ID" value="RJT76966.1"/>
    <property type="molecule type" value="Genomic_DNA"/>
</dbReference>
<comment type="caution">
    <text evidence="2">The sequence shown here is derived from an EMBL/GenBank/DDBJ whole genome shotgun (WGS) entry which is preliminary data.</text>
</comment>
<dbReference type="AlphaFoldDB" id="A0A3A5MAQ2"/>
<gene>
    <name evidence="2" type="ORF">D6T63_16030</name>
</gene>
<organism evidence="2 3">
    <name type="scientific">Arthrobacter cheniae</name>
    <dbReference type="NCBI Taxonomy" id="1258888"/>
    <lineage>
        <taxon>Bacteria</taxon>
        <taxon>Bacillati</taxon>
        <taxon>Actinomycetota</taxon>
        <taxon>Actinomycetes</taxon>
        <taxon>Micrococcales</taxon>
        <taxon>Micrococcaceae</taxon>
        <taxon>Arthrobacter</taxon>
    </lineage>
</organism>
<feature type="compositionally biased region" description="Pro residues" evidence="1">
    <location>
        <begin position="1"/>
        <end position="10"/>
    </location>
</feature>
<reference evidence="2 3" key="1">
    <citation type="submission" date="2018-09" db="EMBL/GenBank/DDBJ databases">
        <title>Novel species of Arthrobacter.</title>
        <authorList>
            <person name="Liu Q."/>
            <person name="Xin Y.-H."/>
        </authorList>
    </citation>
    <scope>NUCLEOTIDE SEQUENCE [LARGE SCALE GENOMIC DNA]</scope>
    <source>
        <strain evidence="2 3">Hz2</strain>
    </source>
</reference>
<accession>A0A3A5MAQ2</accession>
<evidence type="ECO:0000313" key="2">
    <source>
        <dbReference type="EMBL" id="RJT76966.1"/>
    </source>
</evidence>
<feature type="compositionally biased region" description="Low complexity" evidence="1">
    <location>
        <begin position="11"/>
        <end position="37"/>
    </location>
</feature>
<proteinExistence type="predicted"/>
<evidence type="ECO:0000313" key="3">
    <source>
        <dbReference type="Proteomes" id="UP000272560"/>
    </source>
</evidence>
<protein>
    <submittedName>
        <fullName evidence="2">Uncharacterized protein</fullName>
    </submittedName>
</protein>
<dbReference type="Proteomes" id="UP000272560">
    <property type="component" value="Unassembled WGS sequence"/>
</dbReference>
<sequence length="97" mass="9420">MPAVPAPPAVPAAAMPAAPTPAVTAPSASAPPSIASPDAPIPCGPALIAGTRTFARAGIATEALRITTRPVIRLIIVFPSSLSAVPSIPLSNASPAP</sequence>
<feature type="region of interest" description="Disordered" evidence="1">
    <location>
        <begin position="1"/>
        <end position="37"/>
    </location>
</feature>